<comment type="caution">
    <text evidence="1">The sequence shown here is derived from an EMBL/GenBank/DDBJ whole genome shotgun (WGS) entry which is preliminary data.</text>
</comment>
<keyword evidence="2" id="KW-1185">Reference proteome</keyword>
<name>A0ABP1GCS3_9CHLO</name>
<organism evidence="1 2">
    <name type="scientific">Coccomyxa viridis</name>
    <dbReference type="NCBI Taxonomy" id="1274662"/>
    <lineage>
        <taxon>Eukaryota</taxon>
        <taxon>Viridiplantae</taxon>
        <taxon>Chlorophyta</taxon>
        <taxon>core chlorophytes</taxon>
        <taxon>Trebouxiophyceae</taxon>
        <taxon>Trebouxiophyceae incertae sedis</taxon>
        <taxon>Coccomyxaceae</taxon>
        <taxon>Coccomyxa</taxon>
    </lineage>
</organism>
<protein>
    <submittedName>
        <fullName evidence="1">G11626 protein</fullName>
    </submittedName>
</protein>
<dbReference type="EMBL" id="CAXHTA020000018">
    <property type="protein sequence ID" value="CAL5228483.1"/>
    <property type="molecule type" value="Genomic_DNA"/>
</dbReference>
<sequence>MFTYHGTVIPVTKQLRQLCTAVYIFVAANRPVVAGAAYHPPSRGVSSRAVPLGGIAFVDIRAHSRPRSSATCWSLST</sequence>
<reference evidence="1 2" key="1">
    <citation type="submission" date="2024-06" db="EMBL/GenBank/DDBJ databases">
        <authorList>
            <person name="Kraege A."/>
            <person name="Thomma B."/>
        </authorList>
    </citation>
    <scope>NUCLEOTIDE SEQUENCE [LARGE SCALE GENOMIC DNA]</scope>
</reference>
<dbReference type="Proteomes" id="UP001497392">
    <property type="component" value="Unassembled WGS sequence"/>
</dbReference>
<gene>
    <name evidence="1" type="primary">g11626</name>
    <name evidence="1" type="ORF">VP750_LOCUS10389</name>
</gene>
<accession>A0ABP1GCS3</accession>
<proteinExistence type="predicted"/>
<evidence type="ECO:0000313" key="2">
    <source>
        <dbReference type="Proteomes" id="UP001497392"/>
    </source>
</evidence>
<evidence type="ECO:0000313" key="1">
    <source>
        <dbReference type="EMBL" id="CAL5228483.1"/>
    </source>
</evidence>